<dbReference type="InterPro" id="IPR004827">
    <property type="entry name" value="bZIP"/>
</dbReference>
<dbReference type="PROSITE" id="PS00036">
    <property type="entry name" value="BZIP_BASIC"/>
    <property type="match status" value="1"/>
</dbReference>
<evidence type="ECO:0000313" key="7">
    <source>
        <dbReference type="EMBL" id="KAL1206396.1"/>
    </source>
</evidence>
<evidence type="ECO:0000256" key="1">
    <source>
        <dbReference type="ARBA" id="ARBA00004123"/>
    </source>
</evidence>
<organism evidence="7 8">
    <name type="scientific">Cardamine amara subsp. amara</name>
    <dbReference type="NCBI Taxonomy" id="228776"/>
    <lineage>
        <taxon>Eukaryota</taxon>
        <taxon>Viridiplantae</taxon>
        <taxon>Streptophyta</taxon>
        <taxon>Embryophyta</taxon>
        <taxon>Tracheophyta</taxon>
        <taxon>Spermatophyta</taxon>
        <taxon>Magnoliopsida</taxon>
        <taxon>eudicotyledons</taxon>
        <taxon>Gunneridae</taxon>
        <taxon>Pentapetalae</taxon>
        <taxon>rosids</taxon>
        <taxon>malvids</taxon>
        <taxon>Brassicales</taxon>
        <taxon>Brassicaceae</taxon>
        <taxon>Cardamineae</taxon>
        <taxon>Cardamine</taxon>
    </lineage>
</organism>
<dbReference type="PANTHER" id="PTHR22952:SF446">
    <property type="entry name" value="ABSCISIC ACID-INSENSITIVE 5-LIKE PROTEIN 5-RELATED"/>
    <property type="match status" value="1"/>
</dbReference>
<feature type="domain" description="BZIP" evidence="6">
    <location>
        <begin position="288"/>
        <end position="340"/>
    </location>
</feature>
<dbReference type="InterPro" id="IPR043452">
    <property type="entry name" value="BZIP46-like"/>
</dbReference>
<dbReference type="Gene3D" id="1.20.5.170">
    <property type="match status" value="1"/>
</dbReference>
<accession>A0ABD1AHY8</accession>
<keyword evidence="2" id="KW-0597">Phosphoprotein</keyword>
<evidence type="ECO:0000256" key="3">
    <source>
        <dbReference type="ARBA" id="ARBA00023125"/>
    </source>
</evidence>
<dbReference type="EMBL" id="JBANAX010000498">
    <property type="protein sequence ID" value="KAL1206396.1"/>
    <property type="molecule type" value="Genomic_DNA"/>
</dbReference>
<keyword evidence="4" id="KW-0539">Nucleus</keyword>
<gene>
    <name evidence="7" type="ORF">V5N11_020763</name>
</gene>
<evidence type="ECO:0000313" key="8">
    <source>
        <dbReference type="Proteomes" id="UP001558713"/>
    </source>
</evidence>
<dbReference type="SUPFAM" id="SSF57959">
    <property type="entry name" value="Leucine zipper domain"/>
    <property type="match status" value="1"/>
</dbReference>
<sequence length="365" mass="40810">MDSNWNLITLGNGLPVSTSLSRQDSIYSWTIDQFQNSLGKDCGSMNMNELVNNIFSAQETQGMVSEGLKKQDSITLPRLLSQKTVDEVWKYITEEEHTNSHGGGTNIPQIHQSQQTLGETTLQEFLIRAGVEENSNNSGYIHDTSLGMQYQPKEKVSDLMNNIVSRSHDSNLHQNVNRNMVTYQPRQPIIPKPNGNAYGKQIGYSNGFMTIGEQSLQEKKRSLVPNVATIPGGGMACSSITPSPIFDGIQKSNGESSLISPSSYIFSGGNSARCRKNNNIIAAENNLVDKRQRRKIKNRESAVRSRARKQAQTMELEVELENLKKQNQELLKLQAEMRKRPTQSGIINLQGQPETKLRRTKSDIN</sequence>
<keyword evidence="8" id="KW-1185">Reference proteome</keyword>
<keyword evidence="3" id="KW-0238">DNA-binding</keyword>
<dbReference type="CDD" id="cd14707">
    <property type="entry name" value="bZIP_plant_BZIP46"/>
    <property type="match status" value="1"/>
</dbReference>
<dbReference type="AlphaFoldDB" id="A0ABD1AHY8"/>
<dbReference type="GO" id="GO:0005634">
    <property type="term" value="C:nucleus"/>
    <property type="evidence" value="ECO:0007669"/>
    <property type="project" value="UniProtKB-SubCell"/>
</dbReference>
<dbReference type="GO" id="GO:0003677">
    <property type="term" value="F:DNA binding"/>
    <property type="evidence" value="ECO:0007669"/>
    <property type="project" value="UniProtKB-KW"/>
</dbReference>
<evidence type="ECO:0000256" key="2">
    <source>
        <dbReference type="ARBA" id="ARBA00022553"/>
    </source>
</evidence>
<feature type="coiled-coil region" evidence="5">
    <location>
        <begin position="306"/>
        <end position="340"/>
    </location>
</feature>
<protein>
    <submittedName>
        <fullName evidence="7">ABSCISIC ACID-INSENSITIVE 5-like protein 8</fullName>
    </submittedName>
</protein>
<reference evidence="7 8" key="1">
    <citation type="submission" date="2024-04" db="EMBL/GenBank/DDBJ databases">
        <title>Genome assembly C_amara_ONT_v2.</title>
        <authorList>
            <person name="Yant L."/>
            <person name="Moore C."/>
            <person name="Slenker M."/>
        </authorList>
    </citation>
    <scope>NUCLEOTIDE SEQUENCE [LARGE SCALE GENOMIC DNA]</scope>
    <source>
        <tissue evidence="7">Leaf</tissue>
    </source>
</reference>
<dbReference type="Pfam" id="PF00170">
    <property type="entry name" value="bZIP_1"/>
    <property type="match status" value="1"/>
</dbReference>
<dbReference type="SMART" id="SM00338">
    <property type="entry name" value="BRLZ"/>
    <property type="match status" value="1"/>
</dbReference>
<dbReference type="PROSITE" id="PS50217">
    <property type="entry name" value="BZIP"/>
    <property type="match status" value="1"/>
</dbReference>
<dbReference type="InterPro" id="IPR046347">
    <property type="entry name" value="bZIP_sf"/>
</dbReference>
<name>A0ABD1AHY8_CARAN</name>
<comment type="subcellular location">
    <subcellularLocation>
        <location evidence="1">Nucleus</location>
    </subcellularLocation>
</comment>
<comment type="caution">
    <text evidence="7">The sequence shown here is derived from an EMBL/GenBank/DDBJ whole genome shotgun (WGS) entry which is preliminary data.</text>
</comment>
<proteinExistence type="predicted"/>
<dbReference type="Proteomes" id="UP001558713">
    <property type="component" value="Unassembled WGS sequence"/>
</dbReference>
<evidence type="ECO:0000256" key="4">
    <source>
        <dbReference type="ARBA" id="ARBA00023242"/>
    </source>
</evidence>
<dbReference type="PANTHER" id="PTHR22952">
    <property type="entry name" value="CAMP-RESPONSE ELEMENT BINDING PROTEIN-RELATED"/>
    <property type="match status" value="1"/>
</dbReference>
<keyword evidence="5" id="KW-0175">Coiled coil</keyword>
<evidence type="ECO:0000259" key="6">
    <source>
        <dbReference type="PROSITE" id="PS50217"/>
    </source>
</evidence>
<evidence type="ECO:0000256" key="5">
    <source>
        <dbReference type="SAM" id="Coils"/>
    </source>
</evidence>